<dbReference type="RefSeq" id="WP_353530691.1">
    <property type="nucleotide sequence ID" value="NZ_JBBMEX010000006.1"/>
</dbReference>
<evidence type="ECO:0000256" key="2">
    <source>
        <dbReference type="SAM" id="MobiDB-lite"/>
    </source>
</evidence>
<dbReference type="Proteomes" id="UP001454489">
    <property type="component" value="Unassembled WGS sequence"/>
</dbReference>
<gene>
    <name evidence="5" type="ORF">WMO43_06925</name>
</gene>
<dbReference type="EMBL" id="JBBMEX010000006">
    <property type="protein sequence ID" value="MEQ2557598.1"/>
    <property type="molecule type" value="Genomic_DNA"/>
</dbReference>
<feature type="region of interest" description="Disordered" evidence="2">
    <location>
        <begin position="46"/>
        <end position="70"/>
    </location>
</feature>
<keyword evidence="3" id="KW-0812">Transmembrane</keyword>
<dbReference type="Pfam" id="PF13290">
    <property type="entry name" value="CHB_HEX_C_1"/>
    <property type="match status" value="2"/>
</dbReference>
<accession>A0ABV1HD01</accession>
<feature type="domain" description="GH29D-like beta-sandwich" evidence="4">
    <location>
        <begin position="303"/>
        <end position="367"/>
    </location>
</feature>
<dbReference type="InterPro" id="IPR011990">
    <property type="entry name" value="TPR-like_helical_dom_sf"/>
</dbReference>
<evidence type="ECO:0000313" key="6">
    <source>
        <dbReference type="Proteomes" id="UP001454489"/>
    </source>
</evidence>
<dbReference type="InterPro" id="IPR059177">
    <property type="entry name" value="GH29D-like_dom"/>
</dbReference>
<evidence type="ECO:0000256" key="3">
    <source>
        <dbReference type="SAM" id="Phobius"/>
    </source>
</evidence>
<keyword evidence="3" id="KW-1133">Transmembrane helix</keyword>
<name>A0ABV1HD01_9FIRM</name>
<dbReference type="Pfam" id="PF14559">
    <property type="entry name" value="TPR_19"/>
    <property type="match status" value="1"/>
</dbReference>
<feature type="compositionally biased region" description="Basic and acidic residues" evidence="2">
    <location>
        <begin position="55"/>
        <end position="69"/>
    </location>
</feature>
<dbReference type="SMART" id="SM00028">
    <property type="entry name" value="TPR"/>
    <property type="match status" value="2"/>
</dbReference>
<evidence type="ECO:0000313" key="5">
    <source>
        <dbReference type="EMBL" id="MEQ2557598.1"/>
    </source>
</evidence>
<feature type="repeat" description="TPR" evidence="1">
    <location>
        <begin position="138"/>
        <end position="171"/>
    </location>
</feature>
<proteinExistence type="predicted"/>
<reference evidence="5 6" key="1">
    <citation type="submission" date="2024-03" db="EMBL/GenBank/DDBJ databases">
        <title>Human intestinal bacterial collection.</title>
        <authorList>
            <person name="Pauvert C."/>
            <person name="Hitch T.C.A."/>
            <person name="Clavel T."/>
        </authorList>
    </citation>
    <scope>NUCLEOTIDE SEQUENCE [LARGE SCALE GENOMIC DNA]</scope>
    <source>
        <strain evidence="5 6">CLA-AA-H185</strain>
    </source>
</reference>
<organism evidence="5 6">
    <name type="scientific">Maccoyibacter intestinihominis</name>
    <dbReference type="NCBI Taxonomy" id="3133499"/>
    <lineage>
        <taxon>Bacteria</taxon>
        <taxon>Bacillati</taxon>
        <taxon>Bacillota</taxon>
        <taxon>Clostridia</taxon>
        <taxon>Lachnospirales</taxon>
        <taxon>Lachnospiraceae</taxon>
        <taxon>Maccoyibacter</taxon>
    </lineage>
</organism>
<feature type="domain" description="GH29D-like beta-sandwich" evidence="4">
    <location>
        <begin position="219"/>
        <end position="280"/>
    </location>
</feature>
<feature type="transmembrane region" description="Helical" evidence="3">
    <location>
        <begin position="77"/>
        <end position="99"/>
    </location>
</feature>
<dbReference type="Gene3D" id="1.25.40.10">
    <property type="entry name" value="Tetratricopeptide repeat domain"/>
    <property type="match status" value="1"/>
</dbReference>
<dbReference type="InterPro" id="IPR019734">
    <property type="entry name" value="TPR_rpt"/>
</dbReference>
<keyword evidence="6" id="KW-1185">Reference proteome</keyword>
<sequence length="375" mass="42134">MKCANCGAEIRVGCVYCPVCGKEAQIVSDYNILEDDYLDSLLQEGEKPSVPSKSKQKEKAAKPKQEKPTGKKSKKSLYIVFFILLFVAAFALIGGILFAKSLSYEGRMEKAEDAYEKKAYEKAISYAKQALEKKKEDALAYAVIGKSYYQKKEDEAAKAYLEKAVEKQQKDTEVYRFLIDLYDKDSDYEAISDLYDEIKDSSIQKLFQDYIVEAPVVEPEAGSYGEYPTITINSEYGADILYTLDGSSPKEDGMFYQEPFPIEKEGKYTLRAVCVDARGIYSKEVKVKYEIDLDVPDLPTASPASGTYTQPTKITIDVPVGCRAYYAWNANPGEQSTQYTEPFDMIEGNNVLSIILINESGQTSGVQKYNYVYMP</sequence>
<dbReference type="PROSITE" id="PS50005">
    <property type="entry name" value="TPR"/>
    <property type="match status" value="1"/>
</dbReference>
<evidence type="ECO:0000259" key="4">
    <source>
        <dbReference type="Pfam" id="PF13290"/>
    </source>
</evidence>
<keyword evidence="3" id="KW-0472">Membrane</keyword>
<dbReference type="SUPFAM" id="SSF48452">
    <property type="entry name" value="TPR-like"/>
    <property type="match status" value="1"/>
</dbReference>
<protein>
    <submittedName>
        <fullName evidence="5">Chitobiase/beta-hexosaminidase C-terminal domain-containing protein</fullName>
    </submittedName>
</protein>
<keyword evidence="1" id="KW-0802">TPR repeat</keyword>
<comment type="caution">
    <text evidence="5">The sequence shown here is derived from an EMBL/GenBank/DDBJ whole genome shotgun (WGS) entry which is preliminary data.</text>
</comment>
<evidence type="ECO:0000256" key="1">
    <source>
        <dbReference type="PROSITE-ProRule" id="PRU00339"/>
    </source>
</evidence>